<dbReference type="InterPro" id="IPR016187">
    <property type="entry name" value="CTDL_fold"/>
</dbReference>
<comment type="subcellular location">
    <subcellularLocation>
        <location evidence="1">Secreted</location>
    </subcellularLocation>
</comment>
<dbReference type="Pfam" id="PF00059">
    <property type="entry name" value="Lectin_C"/>
    <property type="match status" value="1"/>
</dbReference>
<keyword evidence="2" id="KW-0964">Secreted</keyword>
<dbReference type="InterPro" id="IPR018378">
    <property type="entry name" value="C-type_lectin_CS"/>
</dbReference>
<dbReference type="PROSITE" id="PS00615">
    <property type="entry name" value="C_TYPE_LECTIN_1"/>
    <property type="match status" value="1"/>
</dbReference>
<evidence type="ECO:0000313" key="7">
    <source>
        <dbReference type="EMBL" id="CAJ0967139.1"/>
    </source>
</evidence>
<keyword evidence="4" id="KW-0430">Lectin</keyword>
<dbReference type="SMART" id="SM00034">
    <property type="entry name" value="CLECT"/>
    <property type="match status" value="1"/>
</dbReference>
<name>A0ABN9MK39_9NEOB</name>
<comment type="caution">
    <text evidence="7">The sequence shown here is derived from an EMBL/GenBank/DDBJ whole genome shotgun (WGS) entry which is preliminary data.</text>
</comment>
<accession>A0ABN9MK39</accession>
<dbReference type="PROSITE" id="PS50041">
    <property type="entry name" value="C_TYPE_LECTIN_2"/>
    <property type="match status" value="1"/>
</dbReference>
<dbReference type="InterPro" id="IPR001304">
    <property type="entry name" value="C-type_lectin-like"/>
</dbReference>
<keyword evidence="3" id="KW-0732">Signal</keyword>
<keyword evidence="8" id="KW-1185">Reference proteome</keyword>
<evidence type="ECO:0000313" key="8">
    <source>
        <dbReference type="Proteomes" id="UP001176940"/>
    </source>
</evidence>
<organism evidence="7 8">
    <name type="scientific">Ranitomeya imitator</name>
    <name type="common">mimic poison frog</name>
    <dbReference type="NCBI Taxonomy" id="111125"/>
    <lineage>
        <taxon>Eukaryota</taxon>
        <taxon>Metazoa</taxon>
        <taxon>Chordata</taxon>
        <taxon>Craniata</taxon>
        <taxon>Vertebrata</taxon>
        <taxon>Euteleostomi</taxon>
        <taxon>Amphibia</taxon>
        <taxon>Batrachia</taxon>
        <taxon>Anura</taxon>
        <taxon>Neobatrachia</taxon>
        <taxon>Hyloidea</taxon>
        <taxon>Dendrobatidae</taxon>
        <taxon>Dendrobatinae</taxon>
        <taxon>Ranitomeya</taxon>
    </lineage>
</organism>
<feature type="domain" description="C-type lectin" evidence="6">
    <location>
        <begin position="1"/>
        <end position="110"/>
    </location>
</feature>
<dbReference type="PANTHER" id="PTHR22799">
    <property type="entry name" value="TETRANECTIN-RELATED"/>
    <property type="match status" value="1"/>
</dbReference>
<dbReference type="InterPro" id="IPR016186">
    <property type="entry name" value="C-type_lectin-like/link_sf"/>
</dbReference>
<evidence type="ECO:0000259" key="6">
    <source>
        <dbReference type="PROSITE" id="PS50041"/>
    </source>
</evidence>
<evidence type="ECO:0000256" key="1">
    <source>
        <dbReference type="ARBA" id="ARBA00004613"/>
    </source>
</evidence>
<sequence length="111" mass="12083">MMATNGKEEDFATSNSSCNLIGGRIVSPMNEAENSAALEIVKKYNRYAYVGVIGGPVPGTFNYLNGAPVVFTNWRKGEPSGKGTEGCTEMYTDGQWNDKACNQKRLTVCEM</sequence>
<evidence type="ECO:0000256" key="5">
    <source>
        <dbReference type="ARBA" id="ARBA00023157"/>
    </source>
</evidence>
<evidence type="ECO:0000256" key="4">
    <source>
        <dbReference type="ARBA" id="ARBA00022734"/>
    </source>
</evidence>
<dbReference type="SUPFAM" id="SSF56436">
    <property type="entry name" value="C-type lectin-like"/>
    <property type="match status" value="1"/>
</dbReference>
<gene>
    <name evidence="7" type="ORF">RIMI_LOCUS21981810</name>
</gene>
<dbReference type="PANTHER" id="PTHR22799:SF1">
    <property type="entry name" value="C-TYPE LECTIN DOMAIN FAMILY 11 MEMBER A"/>
    <property type="match status" value="1"/>
</dbReference>
<evidence type="ECO:0000256" key="2">
    <source>
        <dbReference type="ARBA" id="ARBA00022525"/>
    </source>
</evidence>
<dbReference type="Proteomes" id="UP001176940">
    <property type="component" value="Unassembled WGS sequence"/>
</dbReference>
<dbReference type="Gene3D" id="3.10.100.10">
    <property type="entry name" value="Mannose-Binding Protein A, subunit A"/>
    <property type="match status" value="1"/>
</dbReference>
<dbReference type="EMBL" id="CAUEEQ010078078">
    <property type="protein sequence ID" value="CAJ0967139.1"/>
    <property type="molecule type" value="Genomic_DNA"/>
</dbReference>
<keyword evidence="5" id="KW-1015">Disulfide bond</keyword>
<reference evidence="7" key="1">
    <citation type="submission" date="2023-07" db="EMBL/GenBank/DDBJ databases">
        <authorList>
            <person name="Stuckert A."/>
        </authorList>
    </citation>
    <scope>NUCLEOTIDE SEQUENCE</scope>
</reference>
<protein>
    <recommendedName>
        <fullName evidence="6">C-type lectin domain-containing protein</fullName>
    </recommendedName>
</protein>
<evidence type="ECO:0000256" key="3">
    <source>
        <dbReference type="ARBA" id="ARBA00022729"/>
    </source>
</evidence>
<proteinExistence type="predicted"/>
<dbReference type="InterPro" id="IPR051663">
    <property type="entry name" value="CLec_Tetranectin-domain"/>
</dbReference>